<dbReference type="AlphaFoldDB" id="A0A562JTS8"/>
<dbReference type="Proteomes" id="UP000318667">
    <property type="component" value="Unassembled WGS sequence"/>
</dbReference>
<evidence type="ECO:0000256" key="1">
    <source>
        <dbReference type="SAM" id="MobiDB-lite"/>
    </source>
</evidence>
<organism evidence="2 3">
    <name type="scientific">Cytobacillus oceanisediminis</name>
    <dbReference type="NCBI Taxonomy" id="665099"/>
    <lineage>
        <taxon>Bacteria</taxon>
        <taxon>Bacillati</taxon>
        <taxon>Bacillota</taxon>
        <taxon>Bacilli</taxon>
        <taxon>Bacillales</taxon>
        <taxon>Bacillaceae</taxon>
        <taxon>Cytobacillus</taxon>
    </lineage>
</organism>
<gene>
    <name evidence="2" type="ORF">IQ19_02614</name>
</gene>
<protein>
    <submittedName>
        <fullName evidence="2">Uncharacterized protein</fullName>
    </submittedName>
</protein>
<reference evidence="2 3" key="1">
    <citation type="journal article" date="2015" name="Stand. Genomic Sci.">
        <title>Genomic Encyclopedia of Bacterial and Archaeal Type Strains, Phase III: the genomes of soil and plant-associated and newly described type strains.</title>
        <authorList>
            <person name="Whitman W.B."/>
            <person name="Woyke T."/>
            <person name="Klenk H.P."/>
            <person name="Zhou Y."/>
            <person name="Lilburn T.G."/>
            <person name="Beck B.J."/>
            <person name="De Vos P."/>
            <person name="Vandamme P."/>
            <person name="Eisen J.A."/>
            <person name="Garrity G."/>
            <person name="Hugenholtz P."/>
            <person name="Kyrpides N.C."/>
        </authorList>
    </citation>
    <scope>NUCLEOTIDE SEQUENCE [LARGE SCALE GENOMIC DNA]</scope>
    <source>
        <strain evidence="2 3">CGMCC 1.10115</strain>
    </source>
</reference>
<name>A0A562JTS8_9BACI</name>
<accession>A0A562JTS8</accession>
<proteinExistence type="predicted"/>
<evidence type="ECO:0000313" key="3">
    <source>
        <dbReference type="Proteomes" id="UP000318667"/>
    </source>
</evidence>
<comment type="caution">
    <text evidence="2">The sequence shown here is derived from an EMBL/GenBank/DDBJ whole genome shotgun (WGS) entry which is preliminary data.</text>
</comment>
<feature type="region of interest" description="Disordered" evidence="1">
    <location>
        <begin position="34"/>
        <end position="66"/>
    </location>
</feature>
<evidence type="ECO:0000313" key="2">
    <source>
        <dbReference type="EMBL" id="TWH86592.1"/>
    </source>
</evidence>
<dbReference type="EMBL" id="VLKI01000006">
    <property type="protein sequence ID" value="TWH86592.1"/>
    <property type="molecule type" value="Genomic_DNA"/>
</dbReference>
<keyword evidence="3" id="KW-1185">Reference proteome</keyword>
<sequence length="66" mass="7798">MFFVFLNKNENKTNHRSKGVITLKKNEENTYKLSYESDGKMGKKGKNKEKKKDEAEMFFNNTQDSE</sequence>